<evidence type="ECO:0000256" key="18">
    <source>
        <dbReference type="ARBA" id="ARBA00047493"/>
    </source>
</evidence>
<comment type="catalytic activity">
    <reaction evidence="19">
        <text>10-formyltetrahydrofolyl-(gamma-L-Glu)(n) + L-glutamate + ATP = 10-formyltetrahydrofolyl-(gamma-L-Glu)(n+1) + ADP + phosphate + H(+)</text>
        <dbReference type="Rhea" id="RHEA:51904"/>
        <dbReference type="Rhea" id="RHEA-COMP:13088"/>
        <dbReference type="Rhea" id="RHEA-COMP:14300"/>
        <dbReference type="ChEBI" id="CHEBI:15378"/>
        <dbReference type="ChEBI" id="CHEBI:29985"/>
        <dbReference type="ChEBI" id="CHEBI:30616"/>
        <dbReference type="ChEBI" id="CHEBI:43474"/>
        <dbReference type="ChEBI" id="CHEBI:134413"/>
        <dbReference type="ChEBI" id="CHEBI:456216"/>
        <dbReference type="EC" id="6.3.2.17"/>
    </reaction>
</comment>
<evidence type="ECO:0000256" key="19">
    <source>
        <dbReference type="ARBA" id="ARBA00047808"/>
    </source>
</evidence>
<dbReference type="PANTHER" id="PTHR11136">
    <property type="entry name" value="FOLYLPOLYGLUTAMATE SYNTHASE-RELATED"/>
    <property type="match status" value="1"/>
</dbReference>
<dbReference type="GO" id="GO:0046872">
    <property type="term" value="F:metal ion binding"/>
    <property type="evidence" value="ECO:0007669"/>
    <property type="project" value="UniProtKB-KW"/>
</dbReference>
<evidence type="ECO:0000256" key="10">
    <source>
        <dbReference type="ARBA" id="ARBA00022723"/>
    </source>
</evidence>
<dbReference type="SUPFAM" id="SSF53623">
    <property type="entry name" value="MurD-like peptide ligases, catalytic domain"/>
    <property type="match status" value="1"/>
</dbReference>
<comment type="pathway">
    <text evidence="3">Cofactor biosynthesis; tetrahydrofolate biosynthesis; 7,8-dihydrofolate from 2-amino-4-hydroxy-6-hydroxymethyl-7,8-dihydropteridine diphosphate and 4-aminobenzoate: step 2/2.</text>
</comment>
<dbReference type="EC" id="6.3.2.17" evidence="7"/>
<evidence type="ECO:0000256" key="11">
    <source>
        <dbReference type="ARBA" id="ARBA00022741"/>
    </source>
</evidence>
<dbReference type="InterPro" id="IPR004101">
    <property type="entry name" value="Mur_ligase_C"/>
</dbReference>
<evidence type="ECO:0000256" key="5">
    <source>
        <dbReference type="ARBA" id="ARBA00008276"/>
    </source>
</evidence>
<dbReference type="PANTHER" id="PTHR11136:SF0">
    <property type="entry name" value="DIHYDROFOLATE SYNTHETASE-RELATED"/>
    <property type="match status" value="1"/>
</dbReference>
<keyword evidence="13" id="KW-0460">Magnesium</keyword>
<dbReference type="FunFam" id="3.40.1190.10:FF:000011">
    <property type="entry name" value="Folylpolyglutamate synthase/dihydrofolate synthase"/>
    <property type="match status" value="1"/>
</dbReference>
<comment type="pathway">
    <text evidence="4">Cofactor biosynthesis; tetrahydrofolylpolyglutamate biosynthesis.</text>
</comment>
<dbReference type="GO" id="GO:0005737">
    <property type="term" value="C:cytoplasm"/>
    <property type="evidence" value="ECO:0007669"/>
    <property type="project" value="TreeGrafter"/>
</dbReference>
<name>A0A0C1TR38_9BACT</name>
<gene>
    <name evidence="25" type="ORF">SE37_03365</name>
</gene>
<dbReference type="AlphaFoldDB" id="A0A0C1TR38"/>
<comment type="catalytic activity">
    <reaction evidence="18">
        <text>(6S)-5,6,7,8-tetrahydrofolyl-(gamma-L-Glu)(n) + L-glutamate + ATP = (6S)-5,6,7,8-tetrahydrofolyl-(gamma-L-Glu)(n+1) + ADP + phosphate + H(+)</text>
        <dbReference type="Rhea" id="RHEA:10580"/>
        <dbReference type="Rhea" id="RHEA-COMP:14738"/>
        <dbReference type="Rhea" id="RHEA-COMP:14740"/>
        <dbReference type="ChEBI" id="CHEBI:15378"/>
        <dbReference type="ChEBI" id="CHEBI:29985"/>
        <dbReference type="ChEBI" id="CHEBI:30616"/>
        <dbReference type="ChEBI" id="CHEBI:43474"/>
        <dbReference type="ChEBI" id="CHEBI:141005"/>
        <dbReference type="ChEBI" id="CHEBI:456216"/>
        <dbReference type="EC" id="6.3.2.17"/>
    </reaction>
</comment>
<evidence type="ECO:0000256" key="15">
    <source>
        <dbReference type="ARBA" id="ARBA00030048"/>
    </source>
</evidence>
<dbReference type="InterPro" id="IPR018109">
    <property type="entry name" value="Folylpolyglutamate_synth_CS"/>
</dbReference>
<dbReference type="PIRSF" id="PIRSF001563">
    <property type="entry name" value="Folylpolyglu_synth"/>
    <property type="match status" value="1"/>
</dbReference>
<dbReference type="EC" id="6.3.2.12" evidence="6"/>
<dbReference type="Pfam" id="PF02875">
    <property type="entry name" value="Mur_ligase_C"/>
    <property type="match status" value="1"/>
</dbReference>
<reference evidence="25 26" key="1">
    <citation type="submission" date="2015-01" db="EMBL/GenBank/DDBJ databases">
        <title>Genome sequence of the anaerobic bacterium Geobacter soli GSS01, a dissimilatory Fe(III) reducer from soil.</title>
        <authorList>
            <person name="Yang G."/>
            <person name="Zhou S."/>
        </authorList>
    </citation>
    <scope>NUCLEOTIDE SEQUENCE [LARGE SCALE GENOMIC DNA]</scope>
    <source>
        <strain evidence="25 26">GSS01</strain>
    </source>
</reference>
<dbReference type="EMBL" id="JXBL01000001">
    <property type="protein sequence ID" value="KIE41733.1"/>
    <property type="molecule type" value="Genomic_DNA"/>
</dbReference>
<accession>A0A0C1TR38</accession>
<dbReference type="GO" id="GO:0004326">
    <property type="term" value="F:tetrahydrofolylpolyglutamate synthase activity"/>
    <property type="evidence" value="ECO:0007669"/>
    <property type="project" value="UniProtKB-EC"/>
</dbReference>
<organism evidence="25 26">
    <name type="scientific">Geobacter soli</name>
    <dbReference type="NCBI Taxonomy" id="1510391"/>
    <lineage>
        <taxon>Bacteria</taxon>
        <taxon>Pseudomonadati</taxon>
        <taxon>Thermodesulfobacteriota</taxon>
        <taxon>Desulfuromonadia</taxon>
        <taxon>Geobacterales</taxon>
        <taxon>Geobacteraceae</taxon>
        <taxon>Geobacter</taxon>
    </lineage>
</organism>
<evidence type="ECO:0000256" key="6">
    <source>
        <dbReference type="ARBA" id="ARBA00013023"/>
    </source>
</evidence>
<dbReference type="GO" id="GO:0046654">
    <property type="term" value="P:tetrahydrofolate biosynthetic process"/>
    <property type="evidence" value="ECO:0007669"/>
    <property type="project" value="UniProtKB-UniPathway"/>
</dbReference>
<evidence type="ECO:0000256" key="7">
    <source>
        <dbReference type="ARBA" id="ARBA00013025"/>
    </source>
</evidence>
<dbReference type="Gene3D" id="3.40.1190.10">
    <property type="entry name" value="Mur-like, catalytic domain"/>
    <property type="match status" value="1"/>
</dbReference>
<evidence type="ECO:0000313" key="26">
    <source>
        <dbReference type="Proteomes" id="UP000031433"/>
    </source>
</evidence>
<dbReference type="NCBIfam" id="TIGR01499">
    <property type="entry name" value="folC"/>
    <property type="match status" value="1"/>
</dbReference>
<evidence type="ECO:0000256" key="16">
    <source>
        <dbReference type="ARBA" id="ARBA00030592"/>
    </source>
</evidence>
<evidence type="ECO:0000313" key="25">
    <source>
        <dbReference type="EMBL" id="KIE41733.1"/>
    </source>
</evidence>
<keyword evidence="26" id="KW-1185">Reference proteome</keyword>
<evidence type="ECO:0000256" key="2">
    <source>
        <dbReference type="ARBA" id="ARBA00002714"/>
    </source>
</evidence>
<keyword evidence="12 22" id="KW-0067">ATP-binding</keyword>
<evidence type="ECO:0000256" key="13">
    <source>
        <dbReference type="ARBA" id="ARBA00022842"/>
    </source>
</evidence>
<evidence type="ECO:0000259" key="23">
    <source>
        <dbReference type="Pfam" id="PF02875"/>
    </source>
</evidence>
<comment type="similarity">
    <text evidence="5 22">Belongs to the folylpolyglutamate synthase family.</text>
</comment>
<dbReference type="RefSeq" id="WP_039643634.1">
    <property type="nucleotide sequence ID" value="NZ_JXBL01000001.1"/>
</dbReference>
<dbReference type="PROSITE" id="PS01011">
    <property type="entry name" value="FOLYLPOLYGLU_SYNT_1"/>
    <property type="match status" value="1"/>
</dbReference>
<dbReference type="GO" id="GO:0046656">
    <property type="term" value="P:folic acid biosynthetic process"/>
    <property type="evidence" value="ECO:0007669"/>
    <property type="project" value="UniProtKB-KW"/>
</dbReference>
<keyword evidence="9 22" id="KW-0436">Ligase</keyword>
<comment type="catalytic activity">
    <reaction evidence="20">
        <text>(6R)-5,10-methylenetetrahydrofolyl-(gamma-L-Glu)(n) + L-glutamate + ATP = (6R)-5,10-methylenetetrahydrofolyl-(gamma-L-Glu)(n+1) + ADP + phosphate + H(+)</text>
        <dbReference type="Rhea" id="RHEA:51912"/>
        <dbReference type="Rhea" id="RHEA-COMP:13257"/>
        <dbReference type="Rhea" id="RHEA-COMP:13258"/>
        <dbReference type="ChEBI" id="CHEBI:15378"/>
        <dbReference type="ChEBI" id="CHEBI:29985"/>
        <dbReference type="ChEBI" id="CHEBI:30616"/>
        <dbReference type="ChEBI" id="CHEBI:43474"/>
        <dbReference type="ChEBI" id="CHEBI:136572"/>
        <dbReference type="ChEBI" id="CHEBI:456216"/>
        <dbReference type="EC" id="6.3.2.17"/>
    </reaction>
</comment>
<comment type="cofactor">
    <cofactor evidence="1">
        <name>Mg(2+)</name>
        <dbReference type="ChEBI" id="CHEBI:18420"/>
    </cofactor>
</comment>
<dbReference type="Gene3D" id="3.90.190.20">
    <property type="entry name" value="Mur ligase, C-terminal domain"/>
    <property type="match status" value="1"/>
</dbReference>
<dbReference type="SUPFAM" id="SSF53244">
    <property type="entry name" value="MurD-like peptide ligases, peptide-binding domain"/>
    <property type="match status" value="1"/>
</dbReference>
<comment type="caution">
    <text evidence="25">The sequence shown here is derived from an EMBL/GenBank/DDBJ whole genome shotgun (WGS) entry which is preliminary data.</text>
</comment>
<dbReference type="Proteomes" id="UP000031433">
    <property type="component" value="Unassembled WGS sequence"/>
</dbReference>
<sequence length="424" mass="44400">MTYGEILAHIYGLRRFGIRPGLERIATLLQRLGNPQERLRVVHVAGTNGKGSTAAFLASILAEGGYRAGLFTSPHLTRFTERFRVNGREIAEESAARVAGQVLANAPEGTTFFEVVTAMALLHFVEEGVDAAVLEAGMGGGADATSAATGILTVIAPVALDHCEWLGDTIPAIAREKAGLIRAGRPVVLSRQPAGARDVFIERGRSLGAPLVCFGADFSAAWDESSLAYDGLSLQLAGLRPGIGGRYQSANAATALAAAEILADNGFRLDSSALRAGIDAARWPGRMELLSGAPRVLLDGAHNPDGARALADSLTDYPRQRLIVVTGVMSDKDAAGILAPVLPLAHEVVAVTPAVERSLDAGRLAELCREKGLNAVAGGTVAEGLDLARQRAGAQDLILVCGSLFTVGEARAILLSQRYEPFRG</sequence>
<comment type="catalytic activity">
    <reaction evidence="21">
        <text>7,8-dihydropteroate + L-glutamate + ATP = 7,8-dihydrofolate + ADP + phosphate + H(+)</text>
        <dbReference type="Rhea" id="RHEA:23584"/>
        <dbReference type="ChEBI" id="CHEBI:15378"/>
        <dbReference type="ChEBI" id="CHEBI:17839"/>
        <dbReference type="ChEBI" id="CHEBI:29985"/>
        <dbReference type="ChEBI" id="CHEBI:30616"/>
        <dbReference type="ChEBI" id="CHEBI:43474"/>
        <dbReference type="ChEBI" id="CHEBI:57451"/>
        <dbReference type="ChEBI" id="CHEBI:456216"/>
        <dbReference type="EC" id="6.3.2.12"/>
    </reaction>
</comment>
<keyword evidence="10" id="KW-0479">Metal-binding</keyword>
<evidence type="ECO:0000256" key="20">
    <source>
        <dbReference type="ARBA" id="ARBA00049035"/>
    </source>
</evidence>
<evidence type="ECO:0000256" key="1">
    <source>
        <dbReference type="ARBA" id="ARBA00001946"/>
    </source>
</evidence>
<proteinExistence type="inferred from homology"/>
<keyword evidence="11 22" id="KW-0547">Nucleotide-binding</keyword>
<keyword evidence="14" id="KW-0289">Folate biosynthesis</keyword>
<dbReference type="GO" id="GO:0008841">
    <property type="term" value="F:dihydrofolate synthase activity"/>
    <property type="evidence" value="ECO:0007669"/>
    <property type="project" value="UniProtKB-EC"/>
</dbReference>
<evidence type="ECO:0000256" key="4">
    <source>
        <dbReference type="ARBA" id="ARBA00005150"/>
    </source>
</evidence>
<evidence type="ECO:0000256" key="17">
    <source>
        <dbReference type="ARBA" id="ARBA00032510"/>
    </source>
</evidence>
<evidence type="ECO:0000259" key="24">
    <source>
        <dbReference type="Pfam" id="PF08245"/>
    </source>
</evidence>
<dbReference type="GO" id="GO:0005524">
    <property type="term" value="F:ATP binding"/>
    <property type="evidence" value="ECO:0007669"/>
    <property type="project" value="UniProtKB-KW"/>
</dbReference>
<dbReference type="InterPro" id="IPR036565">
    <property type="entry name" value="Mur-like_cat_sf"/>
</dbReference>
<evidence type="ECO:0000256" key="9">
    <source>
        <dbReference type="ARBA" id="ARBA00022598"/>
    </source>
</evidence>
<evidence type="ECO:0000256" key="14">
    <source>
        <dbReference type="ARBA" id="ARBA00022909"/>
    </source>
</evidence>
<evidence type="ECO:0000256" key="21">
    <source>
        <dbReference type="ARBA" id="ARBA00049161"/>
    </source>
</evidence>
<evidence type="ECO:0000256" key="12">
    <source>
        <dbReference type="ARBA" id="ARBA00022840"/>
    </source>
</evidence>
<evidence type="ECO:0000256" key="22">
    <source>
        <dbReference type="PIRNR" id="PIRNR001563"/>
    </source>
</evidence>
<dbReference type="Pfam" id="PF08245">
    <property type="entry name" value="Mur_ligase_M"/>
    <property type="match status" value="1"/>
</dbReference>
<dbReference type="InterPro" id="IPR001645">
    <property type="entry name" value="Folylpolyglutamate_synth"/>
</dbReference>
<feature type="domain" description="Mur ligase C-terminal" evidence="23">
    <location>
        <begin position="285"/>
        <end position="403"/>
    </location>
</feature>
<dbReference type="InterPro" id="IPR013221">
    <property type="entry name" value="Mur_ligase_cen"/>
</dbReference>
<evidence type="ECO:0000256" key="3">
    <source>
        <dbReference type="ARBA" id="ARBA00004799"/>
    </source>
</evidence>
<dbReference type="InterPro" id="IPR036615">
    <property type="entry name" value="Mur_ligase_C_dom_sf"/>
</dbReference>
<comment type="function">
    <text evidence="2">Functions in two distinct reactions of the de novo folate biosynthetic pathway. Catalyzes the addition of a glutamate residue to dihydropteroate (7,8-dihydropteroate or H2Pte) to form dihydrofolate (7,8-dihydrofolate monoglutamate or H2Pte-Glu). Also catalyzes successive additions of L-glutamate to tetrahydrofolate or 10-formyltetrahydrofolate or 5,10-methylenetetrahydrofolate, leading to folylpolyglutamate derivatives.</text>
</comment>
<protein>
    <recommendedName>
        <fullName evidence="8">Dihydrofolate synthase/folylpolyglutamate synthase</fullName>
        <ecNumber evidence="6">6.3.2.12</ecNumber>
        <ecNumber evidence="7">6.3.2.17</ecNumber>
    </recommendedName>
    <alternativeName>
        <fullName evidence="17">Folylpoly-gamma-glutamate synthetase-dihydrofolate synthetase</fullName>
    </alternativeName>
    <alternativeName>
        <fullName evidence="15">Folylpolyglutamate synthetase</fullName>
    </alternativeName>
    <alternativeName>
        <fullName evidence="16">Tetrahydrofolylpolyglutamate synthase</fullName>
    </alternativeName>
</protein>
<dbReference type="UniPathway" id="UPA00077">
    <property type="reaction ID" value="UER00157"/>
</dbReference>
<feature type="domain" description="Mur ligase central" evidence="24">
    <location>
        <begin position="44"/>
        <end position="258"/>
    </location>
</feature>
<evidence type="ECO:0000256" key="8">
    <source>
        <dbReference type="ARBA" id="ARBA00019357"/>
    </source>
</evidence>